<dbReference type="Proteomes" id="UP000242447">
    <property type="component" value="Chromosome"/>
</dbReference>
<keyword evidence="2" id="KW-1185">Reference proteome</keyword>
<dbReference type="PROSITE" id="PS51257">
    <property type="entry name" value="PROKAR_LIPOPROTEIN"/>
    <property type="match status" value="1"/>
</dbReference>
<proteinExistence type="predicted"/>
<dbReference type="AlphaFoldDB" id="A0A1W6P0Z0"/>
<protein>
    <recommendedName>
        <fullName evidence="3">YMGG-like Gly-zipper domain-containing protein</fullName>
    </recommendedName>
</protein>
<accession>A0A1W6P0Z0</accession>
<dbReference type="STRING" id="92947.BVG79_01833"/>
<gene>
    <name evidence="1" type="ORF">BVG79_01833</name>
</gene>
<dbReference type="EMBL" id="CP019937">
    <property type="protein sequence ID" value="ARO15175.1"/>
    <property type="molecule type" value="Genomic_DNA"/>
</dbReference>
<evidence type="ECO:0008006" key="3">
    <source>
        <dbReference type="Google" id="ProtNLM"/>
    </source>
</evidence>
<name>A0A1W6P0Z0_9RHOB</name>
<evidence type="ECO:0000313" key="1">
    <source>
        <dbReference type="EMBL" id="ARO15175.1"/>
    </source>
</evidence>
<dbReference type="KEGG" id="kro:BVG79_01833"/>
<reference evidence="1 2" key="1">
    <citation type="submission" date="2017-02" db="EMBL/GenBank/DDBJ databases">
        <title>Ketogulonicigenium robustum SPU B003 Genome sequencing and assembly.</title>
        <authorList>
            <person name="Li Y."/>
            <person name="Liu L."/>
            <person name="Wang C."/>
            <person name="Zhang M."/>
            <person name="Zhang T."/>
            <person name="Zhang Y."/>
        </authorList>
    </citation>
    <scope>NUCLEOTIDE SEQUENCE [LARGE SCALE GENOMIC DNA]</scope>
    <source>
        <strain evidence="1 2">SPU_B003</strain>
    </source>
</reference>
<organism evidence="1 2">
    <name type="scientific">Ketogulonicigenium robustum</name>
    <dbReference type="NCBI Taxonomy" id="92947"/>
    <lineage>
        <taxon>Bacteria</taxon>
        <taxon>Pseudomonadati</taxon>
        <taxon>Pseudomonadota</taxon>
        <taxon>Alphaproteobacteria</taxon>
        <taxon>Rhodobacterales</taxon>
        <taxon>Roseobacteraceae</taxon>
        <taxon>Ketogulonicigenium</taxon>
    </lineage>
</organism>
<evidence type="ECO:0000313" key="2">
    <source>
        <dbReference type="Proteomes" id="UP000242447"/>
    </source>
</evidence>
<sequence length="68" mass="6394">MKFVGVAAIAATLAACGQTDIERGATGALIGGAVASVTGESVTKGVLIGGAAGAVSCSVAPNAPNCYR</sequence>